<sequence length="70" mass="8285">MQATLFSPFGRKVNKYLGGERSHTHAQRERERFILVFFIANAKIYSNCYETKRMVTQGTVRNQEILQIFN</sequence>
<reference evidence="1" key="1">
    <citation type="submission" date="2014-09" db="EMBL/GenBank/DDBJ databases">
        <authorList>
            <person name="Magalhaes I.L.F."/>
            <person name="Oliveira U."/>
            <person name="Santos F.R."/>
            <person name="Vidigal T.H.D.A."/>
            <person name="Brescovit A.D."/>
            <person name="Santos A.J."/>
        </authorList>
    </citation>
    <scope>NUCLEOTIDE SEQUENCE</scope>
    <source>
        <tissue evidence="1">Shoot tissue taken approximately 20 cm above the soil surface</tissue>
    </source>
</reference>
<accession>A0A0A8XZK7</accession>
<evidence type="ECO:0000313" key="1">
    <source>
        <dbReference type="EMBL" id="JAD17097.1"/>
    </source>
</evidence>
<reference evidence="1" key="2">
    <citation type="journal article" date="2015" name="Data Brief">
        <title>Shoot transcriptome of the giant reed, Arundo donax.</title>
        <authorList>
            <person name="Barrero R.A."/>
            <person name="Guerrero F.D."/>
            <person name="Moolhuijzen P."/>
            <person name="Goolsby J.A."/>
            <person name="Tidwell J."/>
            <person name="Bellgard S.E."/>
            <person name="Bellgard M.I."/>
        </authorList>
    </citation>
    <scope>NUCLEOTIDE SEQUENCE</scope>
    <source>
        <tissue evidence="1">Shoot tissue taken approximately 20 cm above the soil surface</tissue>
    </source>
</reference>
<dbReference type="AlphaFoldDB" id="A0A0A8XZK7"/>
<dbReference type="EMBL" id="GBRH01280798">
    <property type="protein sequence ID" value="JAD17097.1"/>
    <property type="molecule type" value="Transcribed_RNA"/>
</dbReference>
<proteinExistence type="predicted"/>
<organism evidence="1">
    <name type="scientific">Arundo donax</name>
    <name type="common">Giant reed</name>
    <name type="synonym">Donax arundinaceus</name>
    <dbReference type="NCBI Taxonomy" id="35708"/>
    <lineage>
        <taxon>Eukaryota</taxon>
        <taxon>Viridiplantae</taxon>
        <taxon>Streptophyta</taxon>
        <taxon>Embryophyta</taxon>
        <taxon>Tracheophyta</taxon>
        <taxon>Spermatophyta</taxon>
        <taxon>Magnoliopsida</taxon>
        <taxon>Liliopsida</taxon>
        <taxon>Poales</taxon>
        <taxon>Poaceae</taxon>
        <taxon>PACMAD clade</taxon>
        <taxon>Arundinoideae</taxon>
        <taxon>Arundineae</taxon>
        <taxon>Arundo</taxon>
    </lineage>
</organism>
<protein>
    <submittedName>
        <fullName evidence="1">Uncharacterized protein</fullName>
    </submittedName>
</protein>
<name>A0A0A8XZK7_ARUDO</name>